<gene>
    <name evidence="2" type="ORF">SAMN05660831_01986</name>
</gene>
<dbReference type="Gene3D" id="3.90.280.10">
    <property type="entry name" value="PEBP-like"/>
    <property type="match status" value="1"/>
</dbReference>
<proteinExistence type="predicted"/>
<reference evidence="2 3" key="1">
    <citation type="submission" date="2016-10" db="EMBL/GenBank/DDBJ databases">
        <authorList>
            <person name="de Groot N.N."/>
        </authorList>
    </citation>
    <scope>NUCLEOTIDE SEQUENCE [LARGE SCALE GENOMIC DNA]</scope>
    <source>
        <strain evidence="2 3">HL3</strain>
    </source>
</reference>
<dbReference type="InterPro" id="IPR036610">
    <property type="entry name" value="PEBP-like_sf"/>
</dbReference>
<dbReference type="PANTHER" id="PTHR30289:SF1">
    <property type="entry name" value="PEBP (PHOSPHATIDYLETHANOLAMINE-BINDING PROTEIN) FAMILY PROTEIN"/>
    <property type="match status" value="1"/>
</dbReference>
<feature type="region of interest" description="Disordered" evidence="1">
    <location>
        <begin position="1"/>
        <end position="21"/>
    </location>
</feature>
<evidence type="ECO:0000256" key="1">
    <source>
        <dbReference type="SAM" id="MobiDB-lite"/>
    </source>
</evidence>
<dbReference type="EMBL" id="FOMJ01000006">
    <property type="protein sequence ID" value="SFD61300.1"/>
    <property type="molecule type" value="Genomic_DNA"/>
</dbReference>
<dbReference type="NCBIfam" id="TIGR00481">
    <property type="entry name" value="YbhB/YbcL family Raf kinase inhibitor-like protein"/>
    <property type="match status" value="1"/>
</dbReference>
<dbReference type="STRING" id="1123397.SAMN05660831_01986"/>
<sequence length="160" mass="17318">MRLTSPAFDDGETIPARYTPVNHNELPPLEFREVPAQARSLAVVIEDQDSPLGAEVTHWLAWNIPPETGHLDASALPEGVRLGTDSFGEVGYTGPNPPEGRHHYRFRVLALDGELALAEGATRSEFNRAVDGRILAEAELTGVYENYIDEAGGEGAPGDE</sequence>
<organism evidence="2 3">
    <name type="scientific">Thiohalospira halophila DSM 15071</name>
    <dbReference type="NCBI Taxonomy" id="1123397"/>
    <lineage>
        <taxon>Bacteria</taxon>
        <taxon>Pseudomonadati</taxon>
        <taxon>Pseudomonadota</taxon>
        <taxon>Gammaproteobacteria</taxon>
        <taxon>Thiohalospirales</taxon>
        <taxon>Thiohalospiraceae</taxon>
        <taxon>Thiohalospira</taxon>
    </lineage>
</organism>
<dbReference type="Proteomes" id="UP000198611">
    <property type="component" value="Unassembled WGS sequence"/>
</dbReference>
<dbReference type="OrthoDB" id="9797506at2"/>
<dbReference type="RefSeq" id="WP_093428609.1">
    <property type="nucleotide sequence ID" value="NZ_FOMJ01000006.1"/>
</dbReference>
<dbReference type="SUPFAM" id="SSF49777">
    <property type="entry name" value="PEBP-like"/>
    <property type="match status" value="1"/>
</dbReference>
<dbReference type="PANTHER" id="PTHR30289">
    <property type="entry name" value="UNCHARACTERIZED PROTEIN YBCL-RELATED"/>
    <property type="match status" value="1"/>
</dbReference>
<dbReference type="AlphaFoldDB" id="A0A1I1U0B4"/>
<evidence type="ECO:0000313" key="2">
    <source>
        <dbReference type="EMBL" id="SFD61300.1"/>
    </source>
</evidence>
<evidence type="ECO:0008006" key="4">
    <source>
        <dbReference type="Google" id="ProtNLM"/>
    </source>
</evidence>
<evidence type="ECO:0000313" key="3">
    <source>
        <dbReference type="Proteomes" id="UP000198611"/>
    </source>
</evidence>
<dbReference type="Pfam" id="PF01161">
    <property type="entry name" value="PBP"/>
    <property type="match status" value="1"/>
</dbReference>
<dbReference type="InterPro" id="IPR008914">
    <property type="entry name" value="PEBP"/>
</dbReference>
<keyword evidence="3" id="KW-1185">Reference proteome</keyword>
<accession>A0A1I1U0B4</accession>
<name>A0A1I1U0B4_9GAMM</name>
<dbReference type="CDD" id="cd00865">
    <property type="entry name" value="PEBP_bact_arch"/>
    <property type="match status" value="1"/>
</dbReference>
<dbReference type="InterPro" id="IPR005247">
    <property type="entry name" value="YbhB_YbcL/LppC-like"/>
</dbReference>
<protein>
    <recommendedName>
        <fullName evidence="4">Phospholipid-binding protein, PBP family</fullName>
    </recommendedName>
</protein>